<dbReference type="SUPFAM" id="SSF54211">
    <property type="entry name" value="Ribosomal protein S5 domain 2-like"/>
    <property type="match status" value="1"/>
</dbReference>
<evidence type="ECO:0000256" key="14">
    <source>
        <dbReference type="ARBA" id="ARBA00029326"/>
    </source>
</evidence>
<evidence type="ECO:0000256" key="2">
    <source>
        <dbReference type="ARBA" id="ARBA00006495"/>
    </source>
</evidence>
<evidence type="ECO:0000256" key="1">
    <source>
        <dbReference type="ARBA" id="ARBA00005017"/>
    </source>
</evidence>
<accession>A0A9P6KW19</accession>
<keyword evidence="9 15" id="KW-0752">Steroid biosynthesis</keyword>
<keyword evidence="6" id="KW-0547">Nucleotide-binding</keyword>
<feature type="domain" description="GHMP kinase N-terminal" evidence="16">
    <location>
        <begin position="157"/>
        <end position="226"/>
    </location>
</feature>
<dbReference type="EMBL" id="WJXW01000001">
    <property type="protein sequence ID" value="KAF9740950.1"/>
    <property type="molecule type" value="Genomic_DNA"/>
</dbReference>
<comment type="pathway">
    <text evidence="1 15">Isoprenoid biosynthesis; isopentenyl diphosphate biosynthesis via mevalonate pathway; isopentenyl diphosphate from (R)-mevalonate: step 2/3.</text>
</comment>
<evidence type="ECO:0000256" key="12">
    <source>
        <dbReference type="ARBA" id="ARBA00023166"/>
    </source>
</evidence>
<dbReference type="GO" id="GO:0004631">
    <property type="term" value="F:phosphomevalonate kinase activity"/>
    <property type="evidence" value="ECO:0007669"/>
    <property type="project" value="UniProtKB-UniRule"/>
</dbReference>
<organism evidence="18 19">
    <name type="scientific">Paraphaeosphaeria minitans</name>
    <dbReference type="NCBI Taxonomy" id="565426"/>
    <lineage>
        <taxon>Eukaryota</taxon>
        <taxon>Fungi</taxon>
        <taxon>Dikarya</taxon>
        <taxon>Ascomycota</taxon>
        <taxon>Pezizomycotina</taxon>
        <taxon>Dothideomycetes</taxon>
        <taxon>Pleosporomycetidae</taxon>
        <taxon>Pleosporales</taxon>
        <taxon>Massarineae</taxon>
        <taxon>Didymosphaeriaceae</taxon>
        <taxon>Paraphaeosphaeria</taxon>
    </lineage>
</organism>
<proteinExistence type="inferred from homology"/>
<evidence type="ECO:0000313" key="18">
    <source>
        <dbReference type="EMBL" id="KAF9740950.1"/>
    </source>
</evidence>
<dbReference type="InterPro" id="IPR020568">
    <property type="entry name" value="Ribosomal_Su5_D2-typ_SF"/>
</dbReference>
<dbReference type="InterPro" id="IPR035102">
    <property type="entry name" value="Phosphomevalonate_kinase"/>
</dbReference>
<evidence type="ECO:0000256" key="3">
    <source>
        <dbReference type="ARBA" id="ARBA00012958"/>
    </source>
</evidence>
<dbReference type="InterPro" id="IPR036554">
    <property type="entry name" value="GHMP_kinase_C_sf"/>
</dbReference>
<dbReference type="Gene3D" id="3.30.230.10">
    <property type="match status" value="1"/>
</dbReference>
<dbReference type="PANTHER" id="PTHR31814">
    <property type="match status" value="1"/>
</dbReference>
<evidence type="ECO:0000256" key="13">
    <source>
        <dbReference type="ARBA" id="ARBA00023221"/>
    </source>
</evidence>
<dbReference type="AlphaFoldDB" id="A0A9P6KW19"/>
<evidence type="ECO:0000256" key="5">
    <source>
        <dbReference type="ARBA" id="ARBA00022679"/>
    </source>
</evidence>
<keyword evidence="4 15" id="KW-0444">Lipid biosynthesis</keyword>
<keyword evidence="19" id="KW-1185">Reference proteome</keyword>
<dbReference type="Pfam" id="PF08544">
    <property type="entry name" value="GHMP_kinases_C"/>
    <property type="match status" value="1"/>
</dbReference>
<dbReference type="InterPro" id="IPR014721">
    <property type="entry name" value="Ribsml_uS5_D2-typ_fold_subgr"/>
</dbReference>
<dbReference type="InterPro" id="IPR013750">
    <property type="entry name" value="GHMP_kinase_C_dom"/>
</dbReference>
<dbReference type="OrthoDB" id="10262935at2759"/>
<comment type="caution">
    <text evidence="18">The sequence shown here is derived from an EMBL/GenBank/DDBJ whole genome shotgun (WGS) entry which is preliminary data.</text>
</comment>
<keyword evidence="5 15" id="KW-0808">Transferase</keyword>
<evidence type="ECO:0000256" key="15">
    <source>
        <dbReference type="PIRNR" id="PIRNR017288"/>
    </source>
</evidence>
<gene>
    <name evidence="18" type="ORF">PMIN01_00489</name>
</gene>
<dbReference type="InterPro" id="IPR016005">
    <property type="entry name" value="Erg8"/>
</dbReference>
<dbReference type="GO" id="GO:0005524">
    <property type="term" value="F:ATP binding"/>
    <property type="evidence" value="ECO:0007669"/>
    <property type="project" value="UniProtKB-UniRule"/>
</dbReference>
<evidence type="ECO:0000256" key="9">
    <source>
        <dbReference type="ARBA" id="ARBA00022955"/>
    </source>
</evidence>
<keyword evidence="12" id="KW-1207">Sterol metabolism</keyword>
<dbReference type="GO" id="GO:0005777">
    <property type="term" value="C:peroxisome"/>
    <property type="evidence" value="ECO:0007669"/>
    <property type="project" value="TreeGrafter"/>
</dbReference>
<dbReference type="Gene3D" id="3.30.70.890">
    <property type="entry name" value="GHMP kinase, C-terminal domain"/>
    <property type="match status" value="1"/>
</dbReference>
<dbReference type="GO" id="GO:0006696">
    <property type="term" value="P:ergosterol biosynthetic process"/>
    <property type="evidence" value="ECO:0007669"/>
    <property type="project" value="TreeGrafter"/>
</dbReference>
<dbReference type="SUPFAM" id="SSF55060">
    <property type="entry name" value="GHMP Kinase, C-terminal domain"/>
    <property type="match status" value="1"/>
</dbReference>
<dbReference type="EC" id="2.7.4.2" evidence="3 15"/>
<feature type="domain" description="GHMP kinase C-terminal" evidence="17">
    <location>
        <begin position="349"/>
        <end position="418"/>
    </location>
</feature>
<evidence type="ECO:0000256" key="11">
    <source>
        <dbReference type="ARBA" id="ARBA00023098"/>
    </source>
</evidence>
<evidence type="ECO:0000256" key="6">
    <source>
        <dbReference type="ARBA" id="ARBA00022741"/>
    </source>
</evidence>
<keyword evidence="11 15" id="KW-0443">Lipid metabolism</keyword>
<keyword evidence="7 15" id="KW-0418">Kinase</keyword>
<dbReference type="FunFam" id="3.30.70.890:FF:000018">
    <property type="entry name" value="Phosphomevalonate kinase"/>
    <property type="match status" value="1"/>
</dbReference>
<dbReference type="Pfam" id="PF00288">
    <property type="entry name" value="GHMP_kinases_N"/>
    <property type="match status" value="1"/>
</dbReference>
<dbReference type="Proteomes" id="UP000756921">
    <property type="component" value="Unassembled WGS sequence"/>
</dbReference>
<evidence type="ECO:0000259" key="16">
    <source>
        <dbReference type="Pfam" id="PF00288"/>
    </source>
</evidence>
<evidence type="ECO:0000256" key="10">
    <source>
        <dbReference type="ARBA" id="ARBA00023011"/>
    </source>
</evidence>
<evidence type="ECO:0000259" key="17">
    <source>
        <dbReference type="Pfam" id="PF08544"/>
    </source>
</evidence>
<comment type="similarity">
    <text evidence="2 15">Belongs to the GHMP kinase family. Mevalonate kinase subfamily.</text>
</comment>
<dbReference type="GO" id="GO:0019287">
    <property type="term" value="P:isopentenyl diphosphate biosynthetic process, mevalonate pathway"/>
    <property type="evidence" value="ECO:0007669"/>
    <property type="project" value="UniProtKB-UniRule"/>
</dbReference>
<keyword evidence="8" id="KW-0067">ATP-binding</keyword>
<protein>
    <recommendedName>
        <fullName evidence="3 15">Phosphomevalonate kinase</fullName>
        <ecNumber evidence="3 15">2.7.4.2</ecNumber>
    </recommendedName>
</protein>
<dbReference type="PANTHER" id="PTHR31814:SF2">
    <property type="entry name" value="PHOSPHOMEVALONATE KINASE"/>
    <property type="match status" value="1"/>
</dbReference>
<name>A0A9P6KW19_9PLEO</name>
<evidence type="ECO:0000256" key="8">
    <source>
        <dbReference type="ARBA" id="ARBA00022840"/>
    </source>
</evidence>
<dbReference type="InterPro" id="IPR006204">
    <property type="entry name" value="GHMP_kinase_N_dom"/>
</dbReference>
<keyword evidence="10" id="KW-0756">Sterol biosynthesis</keyword>
<evidence type="ECO:0000256" key="7">
    <source>
        <dbReference type="ARBA" id="ARBA00022777"/>
    </source>
</evidence>
<comment type="catalytic activity">
    <reaction evidence="14">
        <text>(R)-5-phosphomevalonate + ATP = (R)-5-diphosphomevalonate + ADP</text>
        <dbReference type="Rhea" id="RHEA:16341"/>
        <dbReference type="ChEBI" id="CHEBI:30616"/>
        <dbReference type="ChEBI" id="CHEBI:57557"/>
        <dbReference type="ChEBI" id="CHEBI:58146"/>
        <dbReference type="ChEBI" id="CHEBI:456216"/>
        <dbReference type="EC" id="2.7.4.2"/>
    </reaction>
    <physiologicalReaction direction="left-to-right" evidence="14">
        <dbReference type="Rhea" id="RHEA:16342"/>
    </physiologicalReaction>
</comment>
<evidence type="ECO:0000313" key="19">
    <source>
        <dbReference type="Proteomes" id="UP000756921"/>
    </source>
</evidence>
<reference evidence="18" key="1">
    <citation type="journal article" date="2020" name="Mol. Plant Microbe Interact.">
        <title>Genome Sequence of the Biocontrol Agent Coniothyrium minitans strain Conio (IMI 134523).</title>
        <authorList>
            <person name="Patel D."/>
            <person name="Shittu T.A."/>
            <person name="Baroncelli R."/>
            <person name="Muthumeenakshi S."/>
            <person name="Osborne T.H."/>
            <person name="Janganan T.K."/>
            <person name="Sreenivasaprasad S."/>
        </authorList>
    </citation>
    <scope>NUCLEOTIDE SEQUENCE</scope>
    <source>
        <strain evidence="18">Conio</strain>
    </source>
</reference>
<evidence type="ECO:0000256" key="4">
    <source>
        <dbReference type="ARBA" id="ARBA00022516"/>
    </source>
</evidence>
<keyword evidence="13 15" id="KW-0753">Steroid metabolism</keyword>
<dbReference type="GO" id="GO:0010142">
    <property type="term" value="P:farnesyl diphosphate biosynthetic process, mevalonate pathway"/>
    <property type="evidence" value="ECO:0007669"/>
    <property type="project" value="TreeGrafter"/>
</dbReference>
<sequence length="462" mass="49874">MSSLALQPQAVSAPGKVFAAGGYLVLDRKYTALVFGLDARIHVEIEPIRTKSGVTLSEIIVRSPQFRDAAWEYGYRLTERHGGIAVTQLRASHTSSLNKNPFIETALTYALTYISSLQSTPIPPSSISILADQAYYSNPGTPLSPSSRFLNFDVTLPDAHKTGLGSSAALVTAFTAAVLSYYLPRDVFDLDSEKGKSVLHNLSQASHCAAQGKVGSGFDIASAVHGSCLYRRFSPSLLSSLPAPGAASFAAQLRALVEGDSWDVEIAKAKVKMPRGLRLVMCDVDCGSQTPGMVRTVLKWREQNPELADRIWRELQSGNEAFASELTRLATENSGEAGAEKFAKLKGIFEANRKLIREMSKESGVPIEPPQQTQLLDACSAVNGVVGGVVPGAGGYDAIVLLLEDKEEVIEDLRKVVEGWKVHGESEDGVTIGKVGILGVREDMIGVRREHVDIYREWIASA</sequence>
<dbReference type="PIRSF" id="PIRSF017288">
    <property type="entry name" value="PMK_GHMP_euk"/>
    <property type="match status" value="1"/>
</dbReference>